<feature type="compositionally biased region" description="Basic and acidic residues" evidence="1">
    <location>
        <begin position="261"/>
        <end position="272"/>
    </location>
</feature>
<evidence type="ECO:0000313" key="2">
    <source>
        <dbReference type="EMBL" id="PNF38158.1"/>
    </source>
</evidence>
<dbReference type="InParanoid" id="A0A2J7RBF8"/>
<feature type="compositionally biased region" description="Low complexity" evidence="1">
    <location>
        <begin position="967"/>
        <end position="979"/>
    </location>
</feature>
<comment type="caution">
    <text evidence="2">The sequence shown here is derived from an EMBL/GenBank/DDBJ whole genome shotgun (WGS) entry which is preliminary data.</text>
</comment>
<feature type="compositionally biased region" description="Basic and acidic residues" evidence="1">
    <location>
        <begin position="804"/>
        <end position="834"/>
    </location>
</feature>
<dbReference type="Proteomes" id="UP000235965">
    <property type="component" value="Unassembled WGS sequence"/>
</dbReference>
<feature type="region of interest" description="Disordered" evidence="1">
    <location>
        <begin position="747"/>
        <end position="769"/>
    </location>
</feature>
<feature type="compositionally biased region" description="Low complexity" evidence="1">
    <location>
        <begin position="1043"/>
        <end position="1067"/>
    </location>
</feature>
<feature type="region of interest" description="Disordered" evidence="1">
    <location>
        <begin position="255"/>
        <end position="285"/>
    </location>
</feature>
<proteinExistence type="predicted"/>
<name>A0A2J7RBF8_9NEOP</name>
<dbReference type="STRING" id="105785.A0A2J7RBF8"/>
<organism evidence="2 3">
    <name type="scientific">Cryptotermes secundus</name>
    <dbReference type="NCBI Taxonomy" id="105785"/>
    <lineage>
        <taxon>Eukaryota</taxon>
        <taxon>Metazoa</taxon>
        <taxon>Ecdysozoa</taxon>
        <taxon>Arthropoda</taxon>
        <taxon>Hexapoda</taxon>
        <taxon>Insecta</taxon>
        <taxon>Pterygota</taxon>
        <taxon>Neoptera</taxon>
        <taxon>Polyneoptera</taxon>
        <taxon>Dictyoptera</taxon>
        <taxon>Blattodea</taxon>
        <taxon>Blattoidea</taxon>
        <taxon>Termitoidae</taxon>
        <taxon>Kalotermitidae</taxon>
        <taxon>Cryptotermitinae</taxon>
        <taxon>Cryptotermes</taxon>
    </lineage>
</organism>
<feature type="compositionally biased region" description="Polar residues" evidence="1">
    <location>
        <begin position="51"/>
        <end position="60"/>
    </location>
</feature>
<keyword evidence="3" id="KW-1185">Reference proteome</keyword>
<dbReference type="InterPro" id="IPR009818">
    <property type="entry name" value="PAM2_motif"/>
</dbReference>
<feature type="compositionally biased region" description="Polar residues" evidence="1">
    <location>
        <begin position="983"/>
        <end position="1024"/>
    </location>
</feature>
<feature type="region of interest" description="Disordered" evidence="1">
    <location>
        <begin position="43"/>
        <end position="92"/>
    </location>
</feature>
<accession>A0A2J7RBF8</accession>
<feature type="region of interest" description="Disordered" evidence="1">
    <location>
        <begin position="953"/>
        <end position="1067"/>
    </location>
</feature>
<feature type="region of interest" description="Disordered" evidence="1">
    <location>
        <begin position="141"/>
        <end position="214"/>
    </location>
</feature>
<feature type="compositionally biased region" description="Acidic residues" evidence="1">
    <location>
        <begin position="77"/>
        <end position="92"/>
    </location>
</feature>
<evidence type="ECO:0000256" key="1">
    <source>
        <dbReference type="SAM" id="MobiDB-lite"/>
    </source>
</evidence>
<feature type="compositionally biased region" description="Polar residues" evidence="1">
    <location>
        <begin position="1080"/>
        <end position="1097"/>
    </location>
</feature>
<dbReference type="Pfam" id="PF07145">
    <property type="entry name" value="PAM2"/>
    <property type="match status" value="1"/>
</dbReference>
<protein>
    <submittedName>
        <fullName evidence="2">Uncharacterized protein</fullName>
    </submittedName>
</protein>
<feature type="region of interest" description="Disordered" evidence="1">
    <location>
        <begin position="503"/>
        <end position="525"/>
    </location>
</feature>
<reference evidence="2 3" key="1">
    <citation type="submission" date="2017-12" db="EMBL/GenBank/DDBJ databases">
        <title>Hemimetabolous genomes reveal molecular basis of termite eusociality.</title>
        <authorList>
            <person name="Harrison M.C."/>
            <person name="Jongepier E."/>
            <person name="Robertson H.M."/>
            <person name="Arning N."/>
            <person name="Bitard-Feildel T."/>
            <person name="Chao H."/>
            <person name="Childers C.P."/>
            <person name="Dinh H."/>
            <person name="Doddapaneni H."/>
            <person name="Dugan S."/>
            <person name="Gowin J."/>
            <person name="Greiner C."/>
            <person name="Han Y."/>
            <person name="Hu H."/>
            <person name="Hughes D.S.T."/>
            <person name="Huylmans A.-K."/>
            <person name="Kemena C."/>
            <person name="Kremer L.P.M."/>
            <person name="Lee S.L."/>
            <person name="Lopez-Ezquerra A."/>
            <person name="Mallet L."/>
            <person name="Monroy-Kuhn J.M."/>
            <person name="Moser A."/>
            <person name="Murali S.C."/>
            <person name="Muzny D.M."/>
            <person name="Otani S."/>
            <person name="Piulachs M.-D."/>
            <person name="Poelchau M."/>
            <person name="Qu J."/>
            <person name="Schaub F."/>
            <person name="Wada-Katsumata A."/>
            <person name="Worley K.C."/>
            <person name="Xie Q."/>
            <person name="Ylla G."/>
            <person name="Poulsen M."/>
            <person name="Gibbs R.A."/>
            <person name="Schal C."/>
            <person name="Richards S."/>
            <person name="Belles X."/>
            <person name="Korb J."/>
            <person name="Bornberg-Bauer E."/>
        </authorList>
    </citation>
    <scope>NUCLEOTIDE SEQUENCE [LARGE SCALE GENOMIC DNA]</scope>
    <source>
        <tissue evidence="2">Whole body</tissue>
    </source>
</reference>
<dbReference type="AlphaFoldDB" id="A0A2J7RBF8"/>
<feature type="region of interest" description="Disordered" evidence="1">
    <location>
        <begin position="1"/>
        <end position="20"/>
    </location>
</feature>
<feature type="compositionally biased region" description="Low complexity" evidence="1">
    <location>
        <begin position="1098"/>
        <end position="1116"/>
    </location>
</feature>
<dbReference type="OrthoDB" id="416093at2759"/>
<dbReference type="EMBL" id="NEVH01005906">
    <property type="protein sequence ID" value="PNF38158.1"/>
    <property type="molecule type" value="Genomic_DNA"/>
</dbReference>
<gene>
    <name evidence="2" type="ORF">B7P43_G14548</name>
</gene>
<feature type="compositionally biased region" description="Basic and acidic residues" evidence="1">
    <location>
        <begin position="191"/>
        <end position="203"/>
    </location>
</feature>
<sequence length="1124" mass="119611">METNSDHNSSSSAGNNPFLACSTSDSVPYQKGGLLLDIGIGGDDSQMYKHNGTSPSSTGQYFLDRPKNGNNTAGVDNYDEDDDDDFGPETDVDAVDDVLLSPAGAKSAALNNNPFGGVGDEKKALEADLELQRQQLSVFDAVREPREETPTPPADEVPAVSTAPEPDNVAESGEDSEDEWNYYRVEPTSEGTREATEPIHQKPIEPQSEDELNMESQLNPDAAEFVPSPTQMMQCMEEVLLAQSPSKGIKMEDISVPSQSEFEHEASHRPSELDLASEAPVSPENKMFSKLPDLITTEEGDSVNPFVSSSHNLEDKENILQEEKNEILSEHQNIDVQELTLDESEVTSTKAEFGDDSRGSLTIGSVLQKTVTECTSSLPALDKSFTDLDFQETEFMPYTAKFDTSSSCDDNELYRINENKVCMNTSEVQETALHEEGSMALENVVSSCFEVQKELVPEVELKLERVKLESEDVSSQDDSVSPLPEEGKQLQELEESAILSQVPDLPMSSPVPNPPVAEEQAVTSQIQEPSLKDLLSTDILSSPADDTVSNAEREIFSPEQFSTPMPESFCGSASPVSTSAPELVSPLVDMWSKPSVLLGPDAFLLESPHPPSHFEPCPNQPPTSDIFSMQDLVEREEERRVCSEILLTPGSLDPFGKVQSPIEITDPEHHLKDDVYSVSRSSVLEDHPLLMNEDIQKSPAYDTMLGDIARANEDGNKKTFPVEDSVHPVKAEAEECVVRHIPPPAPEHVSEEMPQLSSVEPPPAHAEPVKVSEKMVDAVTEGSVVAAVAVGTAVATAVSAGIEVAHEEKPAEEVKAPERNLSKKPTTADKKETAAVKIKSAKAPVSNKTAPPATGTARILQKSKPSSPAKPPSTTIRSSTPKKSISSGPSPASKDTKSPVIANKPKPGATSPIKPLSSAIKSTGVSPRIQAGTTAAKSAAVSNGDVAKPAVLKKTSASTAARPQSRPATAPATTKTGAARQMGTVTSRTNPVSTVSPQLKSGTVNIGASKSRSAGTVAIGTTGSKVGPASDAKLATNRQKQISTTRTVSNRTVTAAAHSTAAPAARRVMAGVTKTTVITSTGKVGPKKTTSSMPNSGTRASTTASTKTTKTEVTVTSLAAENNE</sequence>
<feature type="region of interest" description="Disordered" evidence="1">
    <location>
        <begin position="1080"/>
        <end position="1124"/>
    </location>
</feature>
<feature type="region of interest" description="Disordered" evidence="1">
    <location>
        <begin position="803"/>
        <end position="925"/>
    </location>
</feature>
<evidence type="ECO:0000313" key="3">
    <source>
        <dbReference type="Proteomes" id="UP000235965"/>
    </source>
</evidence>
<feature type="compositionally biased region" description="Polar residues" evidence="1">
    <location>
        <begin position="874"/>
        <end position="890"/>
    </location>
</feature>